<reference evidence="1 3" key="1">
    <citation type="journal article" date="2016" name="Front. Microbiol.">
        <title>Genome Sequence of the Piezophilic, Mesophilic Sulfate-Reducing Bacterium Desulfovibrio indicus J2T.</title>
        <authorList>
            <person name="Cao J."/>
            <person name="Maignien L."/>
            <person name="Shao Z."/>
            <person name="Alain K."/>
            <person name="Jebbar M."/>
        </authorList>
    </citation>
    <scope>NUCLEOTIDE SEQUENCE [LARGE SCALE GENOMIC DNA]</scope>
    <source>
        <strain evidence="1 3">J2</strain>
    </source>
</reference>
<evidence type="ECO:0000313" key="4">
    <source>
        <dbReference type="Proteomes" id="UP000295506"/>
    </source>
</evidence>
<evidence type="ECO:0000313" key="1">
    <source>
        <dbReference type="EMBL" id="AMK09878.1"/>
    </source>
</evidence>
<dbReference type="EMBL" id="SOBK01000008">
    <property type="protein sequence ID" value="TDT87441.1"/>
    <property type="molecule type" value="Genomic_DNA"/>
</dbReference>
<dbReference type="EMBL" id="CP014206">
    <property type="protein sequence ID" value="AMK09878.1"/>
    <property type="molecule type" value="Genomic_DNA"/>
</dbReference>
<evidence type="ECO:0000313" key="2">
    <source>
        <dbReference type="EMBL" id="TDT87441.1"/>
    </source>
</evidence>
<dbReference type="Proteomes" id="UP000295506">
    <property type="component" value="Unassembled WGS sequence"/>
</dbReference>
<protein>
    <recommendedName>
        <fullName evidence="5">Transposase</fullName>
    </recommendedName>
</protein>
<dbReference type="Proteomes" id="UP000055611">
    <property type="component" value="Chromosome"/>
</dbReference>
<reference evidence="2 4" key="2">
    <citation type="submission" date="2019-03" db="EMBL/GenBank/DDBJ databases">
        <title>Genomic Encyclopedia of Type Strains, Phase IV (KMG-IV): sequencing the most valuable type-strain genomes for metagenomic binning, comparative biology and taxonomic classification.</title>
        <authorList>
            <person name="Goeker M."/>
        </authorList>
    </citation>
    <scope>NUCLEOTIDE SEQUENCE [LARGE SCALE GENOMIC DNA]</scope>
    <source>
        <strain evidence="2 4">DSM 101483</strain>
    </source>
</reference>
<organism evidence="2 4">
    <name type="scientific">Pseudodesulfovibrio indicus</name>
    <dbReference type="NCBI Taxonomy" id="1716143"/>
    <lineage>
        <taxon>Bacteria</taxon>
        <taxon>Pseudomonadati</taxon>
        <taxon>Thermodesulfobacteriota</taxon>
        <taxon>Desulfovibrionia</taxon>
        <taxon>Desulfovibrionales</taxon>
        <taxon>Desulfovibrionaceae</taxon>
    </lineage>
</organism>
<dbReference type="KEGG" id="dej:AWY79_01510"/>
<dbReference type="RefSeq" id="WP_066799439.1">
    <property type="nucleotide sequence ID" value="NZ_CP014206.1"/>
</dbReference>
<accession>A0A140D9L1</accession>
<keyword evidence="3" id="KW-1185">Reference proteome</keyword>
<dbReference type="AlphaFoldDB" id="A0A140D9L1"/>
<sequence length="182" mass="21289">MSDERFEIYLTEARAGWLEARLVSGDSHYDLSVHSNFSEPIKDLFRCLCDVRGLDAPTDMETDYRHIEFEWGGEGWLYYWSVIPRPDGVLDIVVDFKGKREVDGDEYPVWKIETSTTWDALARQVFTQASEMLWMYGFTGYYERWQKDFPAGDMMRLGHLLHGCPAETQDFARELGYLAETR</sequence>
<dbReference type="OrthoDB" id="5456548at2"/>
<name>A0A140D9L1_9BACT</name>
<proteinExistence type="predicted"/>
<gene>
    <name evidence="1" type="ORF">AWY79_01510</name>
    <name evidence="2" type="ORF">EDC59_108107</name>
</gene>
<evidence type="ECO:0008006" key="5">
    <source>
        <dbReference type="Google" id="ProtNLM"/>
    </source>
</evidence>
<evidence type="ECO:0000313" key="3">
    <source>
        <dbReference type="Proteomes" id="UP000055611"/>
    </source>
</evidence>